<feature type="domain" description="FAD/NAD(P)-binding" evidence="16">
    <location>
        <begin position="103"/>
        <end position="426"/>
    </location>
</feature>
<evidence type="ECO:0000256" key="4">
    <source>
        <dbReference type="ARBA" id="ARBA00011738"/>
    </source>
</evidence>
<evidence type="ECO:0000256" key="7">
    <source>
        <dbReference type="ARBA" id="ARBA00022857"/>
    </source>
</evidence>
<dbReference type="GO" id="GO:0005739">
    <property type="term" value="C:mitochondrion"/>
    <property type="evidence" value="ECO:0000318"/>
    <property type="project" value="GO_Central"/>
</dbReference>
<dbReference type="GO" id="GO:0034599">
    <property type="term" value="P:cellular response to oxidative stress"/>
    <property type="evidence" value="ECO:0000318"/>
    <property type="project" value="GO_Central"/>
</dbReference>
<dbReference type="SUPFAM" id="SSF55424">
    <property type="entry name" value="FAD/NAD-linked reductases, dimerisation (C-terminal) domain"/>
    <property type="match status" value="1"/>
</dbReference>
<dbReference type="PROSITE" id="PS00076">
    <property type="entry name" value="PYRIDINE_REDOX_1"/>
    <property type="match status" value="1"/>
</dbReference>
<keyword evidence="6 12" id="KW-0274">FAD</keyword>
<dbReference type="SUPFAM" id="SSF51905">
    <property type="entry name" value="FAD/NAD(P)-binding domain"/>
    <property type="match status" value="1"/>
</dbReference>
<dbReference type="OrthoDB" id="5956163at2759"/>
<dbReference type="GO" id="GO:0004362">
    <property type="term" value="F:glutathione-disulfide reductase (NADPH) activity"/>
    <property type="evidence" value="ECO:0000318"/>
    <property type="project" value="GO_Central"/>
</dbReference>
<accession>A0A1Y1HP55</accession>
<evidence type="ECO:0000256" key="6">
    <source>
        <dbReference type="ARBA" id="ARBA00022827"/>
    </source>
</evidence>
<evidence type="ECO:0000313" key="17">
    <source>
        <dbReference type="EMBL" id="GAQ78357.1"/>
    </source>
</evidence>
<dbReference type="InterPro" id="IPR004099">
    <property type="entry name" value="Pyr_nucl-diS_OxRdtase_dimer"/>
</dbReference>
<comment type="subcellular location">
    <subcellularLocation>
        <location evidence="2">Cytoplasm</location>
    </subcellularLocation>
</comment>
<feature type="region of interest" description="Disordered" evidence="14">
    <location>
        <begin position="560"/>
        <end position="580"/>
    </location>
</feature>
<evidence type="ECO:0000259" key="16">
    <source>
        <dbReference type="Pfam" id="PF07992"/>
    </source>
</evidence>
<evidence type="ECO:0000256" key="5">
    <source>
        <dbReference type="ARBA" id="ARBA00022630"/>
    </source>
</evidence>
<dbReference type="Pfam" id="PF07992">
    <property type="entry name" value="Pyr_redox_2"/>
    <property type="match status" value="1"/>
</dbReference>
<dbReference type="GO" id="GO:0050661">
    <property type="term" value="F:NADP binding"/>
    <property type="evidence" value="ECO:0007669"/>
    <property type="project" value="InterPro"/>
</dbReference>
<comment type="similarity">
    <text evidence="3 12">Belongs to the class-I pyridine nucleotide-disulfide oxidoreductase family.</text>
</comment>
<feature type="compositionally biased region" description="Basic and acidic residues" evidence="14">
    <location>
        <begin position="561"/>
        <end position="580"/>
    </location>
</feature>
<dbReference type="InterPro" id="IPR036188">
    <property type="entry name" value="FAD/NAD-bd_sf"/>
</dbReference>
<evidence type="ECO:0000256" key="1">
    <source>
        <dbReference type="ARBA" id="ARBA00001974"/>
    </source>
</evidence>
<dbReference type="STRING" id="105231.A0A1Y1HP55"/>
<evidence type="ECO:0000256" key="3">
    <source>
        <dbReference type="ARBA" id="ARBA00007532"/>
    </source>
</evidence>
<evidence type="ECO:0000313" key="18">
    <source>
        <dbReference type="Proteomes" id="UP000054558"/>
    </source>
</evidence>
<comment type="function">
    <text evidence="13">Catalyzes the reduction of glutathione disulfide (GSSG) to reduced glutathione (GSH).</text>
</comment>
<dbReference type="OMA" id="MSKHYDY"/>
<dbReference type="GO" id="GO:0006749">
    <property type="term" value="P:glutathione metabolic process"/>
    <property type="evidence" value="ECO:0000318"/>
    <property type="project" value="GO_Central"/>
</dbReference>
<dbReference type="GO" id="GO:0005829">
    <property type="term" value="C:cytosol"/>
    <property type="evidence" value="ECO:0000318"/>
    <property type="project" value="GO_Central"/>
</dbReference>
<proteinExistence type="inferred from homology"/>
<evidence type="ECO:0000256" key="12">
    <source>
        <dbReference type="RuleBase" id="RU003691"/>
    </source>
</evidence>
<evidence type="ECO:0000259" key="15">
    <source>
        <dbReference type="Pfam" id="PF02852"/>
    </source>
</evidence>
<dbReference type="GO" id="GO:0050660">
    <property type="term" value="F:flavin adenine dinucleotide binding"/>
    <property type="evidence" value="ECO:0000318"/>
    <property type="project" value="GO_Central"/>
</dbReference>
<dbReference type="AlphaFoldDB" id="A0A1Y1HP55"/>
<dbReference type="EMBL" id="DF236961">
    <property type="protein sequence ID" value="GAQ78357.1"/>
    <property type="molecule type" value="Genomic_DNA"/>
</dbReference>
<protein>
    <recommendedName>
        <fullName evidence="13">Glutathione reductase</fullName>
        <shortName evidence="13">GRase</shortName>
        <ecNumber evidence="13">1.8.1.7</ecNumber>
    </recommendedName>
</protein>
<dbReference type="PRINTS" id="PR00368">
    <property type="entry name" value="FADPNR"/>
</dbReference>
<evidence type="ECO:0000256" key="2">
    <source>
        <dbReference type="ARBA" id="ARBA00004496"/>
    </source>
</evidence>
<dbReference type="InterPro" id="IPR006324">
    <property type="entry name" value="GSHR"/>
</dbReference>
<sequence length="580" mass="62534">MEAVCSTPCVGQLHFALSRPLTKSPTFGPSVLILRNPCQLAARQQSWGASPKAALSSAHSSFSSPLPVPFQFVAPARKTRSAKLPALPAVRASTEDGQQFDYDLFTIGAGSGGVRASRFASQYGAKVAVCELPFSTKASDDKGGVGGTCVLRGCVPKKLLVYGSHFADYFEDSRGFGWSFPGGEPEVDWSHLIEKKNKELDRLNNAYKTTLKNAKVDLIEGKGTIVDRHTVDVDGKRFKVKNILIATGGRIFVPPIPGAEHVITSDDALDLTSVPSKIAIVGGGYIALEFAGIFNSAGAEVDIFVRGDKLLRGFDDEVREFLAEQLQAQGIRIHFGAKPVEIEKRDEDQLTLKTEQGDTWQGSHVMFATGRRPNIKGLGLEEAGVDVDDKTAIKVDEYSRTSVDNIWAVGDVTDRINLTPVALMEGMAFAKTAFQDEPTKPDHTNVPSAVFTNPPIGTVGLTEAEAVEQYGDVDVFTSTFRPMKSTISGNPVRTFVKILVDAATDKVIGLHMCGEDGPEIMQGFAVAVRMGVTKKQMDSTVGIHPTSAEELVTMRTPTRQIRKEEAQNGKGEKEMAAAAT</sequence>
<comment type="catalytic activity">
    <reaction evidence="11 13">
        <text>2 glutathione + NADP(+) = glutathione disulfide + NADPH + H(+)</text>
        <dbReference type="Rhea" id="RHEA:11740"/>
        <dbReference type="ChEBI" id="CHEBI:15378"/>
        <dbReference type="ChEBI" id="CHEBI:57783"/>
        <dbReference type="ChEBI" id="CHEBI:57925"/>
        <dbReference type="ChEBI" id="CHEBI:58297"/>
        <dbReference type="ChEBI" id="CHEBI:58349"/>
        <dbReference type="EC" id="1.8.1.7"/>
    </reaction>
</comment>
<dbReference type="FunFam" id="3.50.50.60:FF:000051">
    <property type="entry name" value="Glutathione reductase"/>
    <property type="match status" value="1"/>
</dbReference>
<dbReference type="Pfam" id="PF02852">
    <property type="entry name" value="Pyr_redox_dim"/>
    <property type="match status" value="1"/>
</dbReference>
<dbReference type="PRINTS" id="PR00411">
    <property type="entry name" value="PNDRDTASEI"/>
</dbReference>
<comment type="subunit">
    <text evidence="4">Homodimer.</text>
</comment>
<keyword evidence="8 12" id="KW-0560">Oxidoreductase</keyword>
<keyword evidence="5 12" id="KW-0285">Flavoprotein</keyword>
<keyword evidence="7 13" id="KW-0521">NADP</keyword>
<dbReference type="InterPro" id="IPR023753">
    <property type="entry name" value="FAD/NAD-binding_dom"/>
</dbReference>
<reference evidence="17 18" key="1">
    <citation type="journal article" date="2014" name="Nat. Commun.">
        <title>Klebsormidium flaccidum genome reveals primary factors for plant terrestrial adaptation.</title>
        <authorList>
            <person name="Hori K."/>
            <person name="Maruyama F."/>
            <person name="Fujisawa T."/>
            <person name="Togashi T."/>
            <person name="Yamamoto N."/>
            <person name="Seo M."/>
            <person name="Sato S."/>
            <person name="Yamada T."/>
            <person name="Mori H."/>
            <person name="Tajima N."/>
            <person name="Moriyama T."/>
            <person name="Ikeuchi M."/>
            <person name="Watanabe M."/>
            <person name="Wada H."/>
            <person name="Kobayashi K."/>
            <person name="Saito M."/>
            <person name="Masuda T."/>
            <person name="Sasaki-Sekimoto Y."/>
            <person name="Mashiguchi K."/>
            <person name="Awai K."/>
            <person name="Shimojima M."/>
            <person name="Masuda S."/>
            <person name="Iwai M."/>
            <person name="Nobusawa T."/>
            <person name="Narise T."/>
            <person name="Kondo S."/>
            <person name="Saito H."/>
            <person name="Sato R."/>
            <person name="Murakawa M."/>
            <person name="Ihara Y."/>
            <person name="Oshima-Yamada Y."/>
            <person name="Ohtaka K."/>
            <person name="Satoh M."/>
            <person name="Sonobe K."/>
            <person name="Ishii M."/>
            <person name="Ohtani R."/>
            <person name="Kanamori-Sato M."/>
            <person name="Honoki R."/>
            <person name="Miyazaki D."/>
            <person name="Mochizuki H."/>
            <person name="Umetsu J."/>
            <person name="Higashi K."/>
            <person name="Shibata D."/>
            <person name="Kamiya Y."/>
            <person name="Sato N."/>
            <person name="Nakamura Y."/>
            <person name="Tabata S."/>
            <person name="Ida S."/>
            <person name="Kurokawa K."/>
            <person name="Ohta H."/>
        </authorList>
    </citation>
    <scope>NUCLEOTIDE SEQUENCE [LARGE SCALE GENOMIC DNA]</scope>
    <source>
        <strain evidence="17 18">NIES-2285</strain>
    </source>
</reference>
<dbReference type="InterPro" id="IPR046952">
    <property type="entry name" value="GSHR/TRXR-like"/>
</dbReference>
<evidence type="ECO:0000256" key="9">
    <source>
        <dbReference type="ARBA" id="ARBA00023157"/>
    </source>
</evidence>
<dbReference type="InterPro" id="IPR016156">
    <property type="entry name" value="FAD/NAD-linked_Rdtase_dimer_sf"/>
</dbReference>
<gene>
    <name evidence="17" type="ORF">KFL_000120050</name>
</gene>
<dbReference type="GO" id="GO:0045454">
    <property type="term" value="P:cell redox homeostasis"/>
    <property type="evidence" value="ECO:0000318"/>
    <property type="project" value="GO_Central"/>
</dbReference>
<evidence type="ECO:0000256" key="8">
    <source>
        <dbReference type="ARBA" id="ARBA00023002"/>
    </source>
</evidence>
<evidence type="ECO:0000256" key="10">
    <source>
        <dbReference type="ARBA" id="ARBA00023284"/>
    </source>
</evidence>
<dbReference type="Proteomes" id="UP000054558">
    <property type="component" value="Unassembled WGS sequence"/>
</dbReference>
<name>A0A1Y1HP55_KLENI</name>
<dbReference type="NCBIfam" id="NF004776">
    <property type="entry name" value="PRK06116.1"/>
    <property type="match status" value="1"/>
</dbReference>
<evidence type="ECO:0000256" key="13">
    <source>
        <dbReference type="RuleBase" id="RU365040"/>
    </source>
</evidence>
<dbReference type="PRINTS" id="PR00470">
    <property type="entry name" value="TRYPANRDTASE"/>
</dbReference>
<evidence type="ECO:0000256" key="11">
    <source>
        <dbReference type="ARBA" id="ARBA00049142"/>
    </source>
</evidence>
<dbReference type="PANTHER" id="PTHR42737">
    <property type="entry name" value="GLUTATHIONE REDUCTASE"/>
    <property type="match status" value="1"/>
</dbReference>
<keyword evidence="10 12" id="KW-0676">Redox-active center</keyword>
<dbReference type="NCBIfam" id="TIGR01424">
    <property type="entry name" value="gluta_reduc_2"/>
    <property type="match status" value="1"/>
</dbReference>
<dbReference type="InterPro" id="IPR001864">
    <property type="entry name" value="Trypnth_redctse"/>
</dbReference>
<dbReference type="Gene3D" id="3.30.390.30">
    <property type="match status" value="1"/>
</dbReference>
<organism evidence="17 18">
    <name type="scientific">Klebsormidium nitens</name>
    <name type="common">Green alga</name>
    <name type="synonym">Ulothrix nitens</name>
    <dbReference type="NCBI Taxonomy" id="105231"/>
    <lineage>
        <taxon>Eukaryota</taxon>
        <taxon>Viridiplantae</taxon>
        <taxon>Streptophyta</taxon>
        <taxon>Klebsormidiophyceae</taxon>
        <taxon>Klebsormidiales</taxon>
        <taxon>Klebsormidiaceae</taxon>
        <taxon>Klebsormidium</taxon>
    </lineage>
</organism>
<feature type="domain" description="Pyridine nucleotide-disulphide oxidoreductase dimerisation" evidence="15">
    <location>
        <begin position="446"/>
        <end position="554"/>
    </location>
</feature>
<dbReference type="Gene3D" id="3.50.50.60">
    <property type="entry name" value="FAD/NAD(P)-binding domain"/>
    <property type="match status" value="2"/>
</dbReference>
<dbReference type="InterPro" id="IPR012999">
    <property type="entry name" value="Pyr_OxRdtase_I_AS"/>
</dbReference>
<comment type="cofactor">
    <cofactor evidence="1 13">
        <name>FAD</name>
        <dbReference type="ChEBI" id="CHEBI:57692"/>
    </cofactor>
</comment>
<dbReference type="PANTHER" id="PTHR42737:SF9">
    <property type="entry name" value="GLUTATHIONE REDUCTASE"/>
    <property type="match status" value="1"/>
</dbReference>
<keyword evidence="18" id="KW-1185">Reference proteome</keyword>
<evidence type="ECO:0000256" key="14">
    <source>
        <dbReference type="SAM" id="MobiDB-lite"/>
    </source>
</evidence>
<dbReference type="EC" id="1.8.1.7" evidence="13"/>
<keyword evidence="9" id="KW-1015">Disulfide bond</keyword>